<organism evidence="7 8">
    <name type="scientific">Senna tora</name>
    <dbReference type="NCBI Taxonomy" id="362788"/>
    <lineage>
        <taxon>Eukaryota</taxon>
        <taxon>Viridiplantae</taxon>
        <taxon>Streptophyta</taxon>
        <taxon>Embryophyta</taxon>
        <taxon>Tracheophyta</taxon>
        <taxon>Spermatophyta</taxon>
        <taxon>Magnoliopsida</taxon>
        <taxon>eudicotyledons</taxon>
        <taxon>Gunneridae</taxon>
        <taxon>Pentapetalae</taxon>
        <taxon>rosids</taxon>
        <taxon>fabids</taxon>
        <taxon>Fabales</taxon>
        <taxon>Fabaceae</taxon>
        <taxon>Caesalpinioideae</taxon>
        <taxon>Cassia clade</taxon>
        <taxon>Senna</taxon>
    </lineage>
</organism>
<dbReference type="InterPro" id="IPR004360">
    <property type="entry name" value="Glyas_Fos-R_dOase_dom"/>
</dbReference>
<dbReference type="GO" id="GO:0046872">
    <property type="term" value="F:metal ion binding"/>
    <property type="evidence" value="ECO:0007669"/>
    <property type="project" value="UniProtKB-KW"/>
</dbReference>
<dbReference type="Gene3D" id="3.40.50.300">
    <property type="entry name" value="P-loop containing nucleotide triphosphate hydrolases"/>
    <property type="match status" value="1"/>
</dbReference>
<comment type="caution">
    <text evidence="7">The sequence shown here is derived from an EMBL/GenBank/DDBJ whole genome shotgun (WGS) entry which is preliminary data.</text>
</comment>
<dbReference type="AlphaFoldDB" id="A0A834TPJ4"/>
<evidence type="ECO:0000256" key="3">
    <source>
        <dbReference type="ARBA" id="ARBA00022840"/>
    </source>
</evidence>
<dbReference type="SUPFAM" id="SSF54593">
    <property type="entry name" value="Glyoxalase/Bleomycin resistance protein/Dihydroxybiphenyl dioxygenase"/>
    <property type="match status" value="1"/>
</dbReference>
<dbReference type="GO" id="GO:0140663">
    <property type="term" value="F:ATP-dependent FeS chaperone activity"/>
    <property type="evidence" value="ECO:0007669"/>
    <property type="project" value="InterPro"/>
</dbReference>
<keyword evidence="2" id="KW-0547">Nucleotide-binding</keyword>
<sequence length="296" mass="32988">MERPKVLDFEGAWLFNYGIAIHLVQSEDHHKLPSPLSADHLDPQDNHISFQCEDVEGIEEKLKENGVKYKKMKMKTEDGIEMDQIFFNDPDGFMVEVCNSRGAMENGDIPENANGGGCPNQRDPVMIKQFLKDVHRGELDSLVVDAPPVTSYEHITIVQCLESTRIDGAIIVTTPQQVSLVDVRKEVNFCKKVGVKVLGVVENMSGLRQPITDLKFMKMTKYRGSDRCVRVRKMCNEMGLPFLGKVPLDPRLCKATEKGQSCFVDKDSGVSASALKKIIEKLMESNGLSTSPNSVA</sequence>
<evidence type="ECO:0000313" key="8">
    <source>
        <dbReference type="Proteomes" id="UP000634136"/>
    </source>
</evidence>
<dbReference type="InterPro" id="IPR033756">
    <property type="entry name" value="YlxH/NBP35"/>
</dbReference>
<dbReference type="GO" id="GO:0005524">
    <property type="term" value="F:ATP binding"/>
    <property type="evidence" value="ECO:0007669"/>
    <property type="project" value="UniProtKB-KW"/>
</dbReference>
<protein>
    <submittedName>
        <fullName evidence="7">Cytosolic Fe-S cluster assembly factor NBP35-like</fullName>
    </submittedName>
</protein>
<dbReference type="InterPro" id="IPR037523">
    <property type="entry name" value="VOC_core"/>
</dbReference>
<evidence type="ECO:0000256" key="2">
    <source>
        <dbReference type="ARBA" id="ARBA00022741"/>
    </source>
</evidence>
<keyword evidence="4" id="KW-0408">Iron</keyword>
<accession>A0A834TPJ4</accession>
<dbReference type="GO" id="GO:0051536">
    <property type="term" value="F:iron-sulfur cluster binding"/>
    <property type="evidence" value="ECO:0007669"/>
    <property type="project" value="UniProtKB-KW"/>
</dbReference>
<dbReference type="Pfam" id="PF10609">
    <property type="entry name" value="ParA"/>
    <property type="match status" value="1"/>
</dbReference>
<evidence type="ECO:0000256" key="1">
    <source>
        <dbReference type="ARBA" id="ARBA00022723"/>
    </source>
</evidence>
<evidence type="ECO:0000259" key="6">
    <source>
        <dbReference type="PROSITE" id="PS51819"/>
    </source>
</evidence>
<evidence type="ECO:0000313" key="7">
    <source>
        <dbReference type="EMBL" id="KAF7824611.1"/>
    </source>
</evidence>
<dbReference type="EMBL" id="JAAIUW010000007">
    <property type="protein sequence ID" value="KAF7824611.1"/>
    <property type="molecule type" value="Genomic_DNA"/>
</dbReference>
<dbReference type="PANTHER" id="PTHR23264:SF19">
    <property type="entry name" value="CYTOSOLIC FE-S CLUSTER ASSEMBLY FACTOR NUBP2"/>
    <property type="match status" value="1"/>
</dbReference>
<keyword evidence="8" id="KW-1185">Reference proteome</keyword>
<dbReference type="InterPro" id="IPR027417">
    <property type="entry name" value="P-loop_NTPase"/>
</dbReference>
<evidence type="ECO:0000256" key="4">
    <source>
        <dbReference type="ARBA" id="ARBA00023004"/>
    </source>
</evidence>
<reference evidence="7" key="1">
    <citation type="submission" date="2020-09" db="EMBL/GenBank/DDBJ databases">
        <title>Genome-Enabled Discovery of Anthraquinone Biosynthesis in Senna tora.</title>
        <authorList>
            <person name="Kang S.-H."/>
            <person name="Pandey R.P."/>
            <person name="Lee C.-M."/>
            <person name="Sim J.-S."/>
            <person name="Jeong J.-T."/>
            <person name="Choi B.-S."/>
            <person name="Jung M."/>
            <person name="Ginzburg D."/>
            <person name="Zhao K."/>
            <person name="Won S.Y."/>
            <person name="Oh T.-J."/>
            <person name="Yu Y."/>
            <person name="Kim N.-H."/>
            <person name="Lee O.R."/>
            <person name="Lee T.-H."/>
            <person name="Bashyal P."/>
            <person name="Kim T.-S."/>
            <person name="Lee W.-H."/>
            <person name="Kawkins C."/>
            <person name="Kim C.-K."/>
            <person name="Kim J.S."/>
            <person name="Ahn B.O."/>
            <person name="Rhee S.Y."/>
            <person name="Sohng J.K."/>
        </authorList>
    </citation>
    <scope>NUCLEOTIDE SEQUENCE</scope>
    <source>
        <tissue evidence="7">Leaf</tissue>
    </source>
</reference>
<dbReference type="Pfam" id="PF00903">
    <property type="entry name" value="Glyoxalase"/>
    <property type="match status" value="1"/>
</dbReference>
<dbReference type="PROSITE" id="PS51819">
    <property type="entry name" value="VOC"/>
    <property type="match status" value="1"/>
</dbReference>
<dbReference type="SUPFAM" id="SSF52540">
    <property type="entry name" value="P-loop containing nucleoside triphosphate hydrolases"/>
    <property type="match status" value="1"/>
</dbReference>
<dbReference type="OrthoDB" id="1741334at2759"/>
<gene>
    <name evidence="7" type="ORF">G2W53_022755</name>
</gene>
<evidence type="ECO:0000256" key="5">
    <source>
        <dbReference type="ARBA" id="ARBA00023014"/>
    </source>
</evidence>
<dbReference type="InterPro" id="IPR029068">
    <property type="entry name" value="Glyas_Bleomycin-R_OHBP_Dase"/>
</dbReference>
<dbReference type="Proteomes" id="UP000634136">
    <property type="component" value="Unassembled WGS sequence"/>
</dbReference>
<dbReference type="PANTHER" id="PTHR23264">
    <property type="entry name" value="NUCLEOTIDE-BINDING PROTEIN NBP35 YEAST -RELATED"/>
    <property type="match status" value="1"/>
</dbReference>
<feature type="domain" description="VOC" evidence="6">
    <location>
        <begin position="1"/>
        <end position="100"/>
    </location>
</feature>
<name>A0A834TPJ4_9FABA</name>
<keyword evidence="1" id="KW-0479">Metal-binding</keyword>
<dbReference type="InterPro" id="IPR019591">
    <property type="entry name" value="Mrp/NBP35_ATP-bd"/>
</dbReference>
<dbReference type="GO" id="GO:0016226">
    <property type="term" value="P:iron-sulfur cluster assembly"/>
    <property type="evidence" value="ECO:0007669"/>
    <property type="project" value="InterPro"/>
</dbReference>
<keyword evidence="3" id="KW-0067">ATP-binding</keyword>
<keyword evidence="5" id="KW-0411">Iron-sulfur</keyword>
<proteinExistence type="predicted"/>
<dbReference type="GO" id="GO:0005829">
    <property type="term" value="C:cytosol"/>
    <property type="evidence" value="ECO:0007669"/>
    <property type="project" value="TreeGrafter"/>
</dbReference>